<evidence type="ECO:0000313" key="2">
    <source>
        <dbReference type="EMBL" id="MBB4107140.1"/>
    </source>
</evidence>
<feature type="signal peptide" evidence="1">
    <location>
        <begin position="1"/>
        <end position="22"/>
    </location>
</feature>
<accession>A0A7W6K8M0</accession>
<reference evidence="2 3" key="1">
    <citation type="submission" date="2020-08" db="EMBL/GenBank/DDBJ databases">
        <title>Genomic Encyclopedia of Type Strains, Phase IV (KMG-IV): sequencing the most valuable type-strain genomes for metagenomic binning, comparative biology and taxonomic classification.</title>
        <authorList>
            <person name="Goeker M."/>
        </authorList>
    </citation>
    <scope>NUCLEOTIDE SEQUENCE [LARGE SCALE GENOMIC DNA]</scope>
    <source>
        <strain evidence="2 3">DSM 100774</strain>
    </source>
</reference>
<gene>
    <name evidence="2" type="ORF">GGQ60_001100</name>
</gene>
<evidence type="ECO:0000256" key="1">
    <source>
        <dbReference type="SAM" id="SignalP"/>
    </source>
</evidence>
<protein>
    <recommendedName>
        <fullName evidence="4">Carboxypeptidase regulatory-like domain-containing protein</fullName>
    </recommendedName>
</protein>
<dbReference type="EMBL" id="JACIEF010000001">
    <property type="protein sequence ID" value="MBB4107140.1"/>
    <property type="molecule type" value="Genomic_DNA"/>
</dbReference>
<dbReference type="RefSeq" id="WP_183760595.1">
    <property type="nucleotide sequence ID" value="NZ_BMHZ01000002.1"/>
</dbReference>
<dbReference type="SUPFAM" id="SSF49478">
    <property type="entry name" value="Cna protein B-type domain"/>
    <property type="match status" value="1"/>
</dbReference>
<proteinExistence type="predicted"/>
<evidence type="ECO:0008006" key="4">
    <source>
        <dbReference type="Google" id="ProtNLM"/>
    </source>
</evidence>
<feature type="chain" id="PRO_5030708260" description="Carboxypeptidase regulatory-like domain-containing protein" evidence="1">
    <location>
        <begin position="23"/>
        <end position="233"/>
    </location>
</feature>
<evidence type="ECO:0000313" key="3">
    <source>
        <dbReference type="Proteomes" id="UP000532273"/>
    </source>
</evidence>
<comment type="caution">
    <text evidence="2">The sequence shown here is derived from an EMBL/GenBank/DDBJ whole genome shotgun (WGS) entry which is preliminary data.</text>
</comment>
<sequence length="233" mass="25522">MKCKIMFLLGLFILMLSCKKITNVNLVDGVNSGKLSYKLVDDAGKGLPGIKVSLYDAQQGLNTSSQSSYAAIASIKTDQDGIAYFSGLLPKNYLVACDTAVINKVRYRTDEFIQVVADVEKKKSIKVSEFSGLLNLTLISNIDYRTPLRNVGVVAYPVNAINLNSGNVFEVINSSTLKGVTDANGFVSIKVPSNINFSFIVYNLTNRNLGYGYNTYNVTKDAKINATIYSYPF</sequence>
<dbReference type="Gene3D" id="2.60.40.10">
    <property type="entry name" value="Immunoglobulins"/>
    <property type="match status" value="1"/>
</dbReference>
<organism evidence="2 3">
    <name type="scientific">Pedobacter zeae</name>
    <dbReference type="NCBI Taxonomy" id="1737356"/>
    <lineage>
        <taxon>Bacteria</taxon>
        <taxon>Pseudomonadati</taxon>
        <taxon>Bacteroidota</taxon>
        <taxon>Sphingobacteriia</taxon>
        <taxon>Sphingobacteriales</taxon>
        <taxon>Sphingobacteriaceae</taxon>
        <taxon>Pedobacter</taxon>
    </lineage>
</organism>
<dbReference type="PROSITE" id="PS51257">
    <property type="entry name" value="PROKAR_LIPOPROTEIN"/>
    <property type="match status" value="1"/>
</dbReference>
<dbReference type="AlphaFoldDB" id="A0A7W6K8M0"/>
<keyword evidence="1" id="KW-0732">Signal</keyword>
<name>A0A7W6K8M0_9SPHI</name>
<dbReference type="InterPro" id="IPR013783">
    <property type="entry name" value="Ig-like_fold"/>
</dbReference>
<dbReference type="Proteomes" id="UP000532273">
    <property type="component" value="Unassembled WGS sequence"/>
</dbReference>